<dbReference type="eggNOG" id="COG0683">
    <property type="taxonomic scope" value="Bacteria"/>
</dbReference>
<name>B8CQ51_SHEPW</name>
<organism evidence="5 6">
    <name type="scientific">Shewanella piezotolerans (strain WP3 / JCM 13877)</name>
    <dbReference type="NCBI Taxonomy" id="225849"/>
    <lineage>
        <taxon>Bacteria</taxon>
        <taxon>Pseudomonadati</taxon>
        <taxon>Pseudomonadota</taxon>
        <taxon>Gammaproteobacteria</taxon>
        <taxon>Alteromonadales</taxon>
        <taxon>Shewanellaceae</taxon>
        <taxon>Shewanella</taxon>
    </lineage>
</organism>
<dbReference type="Proteomes" id="UP000000753">
    <property type="component" value="Chromosome"/>
</dbReference>
<dbReference type="STRING" id="225849.swp_3487"/>
<dbReference type="RefSeq" id="WP_020913528.1">
    <property type="nucleotide sequence ID" value="NC_011566.1"/>
</dbReference>
<evidence type="ECO:0000256" key="3">
    <source>
        <dbReference type="SAM" id="SignalP"/>
    </source>
</evidence>
<dbReference type="SUPFAM" id="SSF53822">
    <property type="entry name" value="Periplasmic binding protein-like I"/>
    <property type="match status" value="1"/>
</dbReference>
<dbReference type="Pfam" id="PF13458">
    <property type="entry name" value="Peripla_BP_6"/>
    <property type="match status" value="1"/>
</dbReference>
<feature type="domain" description="Leucine-binding protein" evidence="4">
    <location>
        <begin position="36"/>
        <end position="399"/>
    </location>
</feature>
<dbReference type="InterPro" id="IPR051010">
    <property type="entry name" value="BCAA_transport"/>
</dbReference>
<proteinExistence type="inferred from homology"/>
<dbReference type="OrthoDB" id="24024at2"/>
<accession>B8CQ51</accession>
<evidence type="ECO:0000256" key="1">
    <source>
        <dbReference type="ARBA" id="ARBA00010062"/>
    </source>
</evidence>
<comment type="similarity">
    <text evidence="1">Belongs to the leucine-binding protein family.</text>
</comment>
<sequence>MHNNTEKNRLSKVNYLKLALGSSIACLATTANAEETIFVGHLADMSGPTAFVGKPYADGVRDSLAYINAHGGIDGTKLEYETIDYAYKVPQAIASYKKWKSRKNMVAMQGWGTADTEALISFAAKDKTPVFSASYSGHLTDPQGKNPKTKKPAPYNFFYGASYSDSCRGLVQWAANDWKTKGGQGKPKFTHIGANHPFPNAPKAACAEYATELGFDVQPPVVISMKPGDFKAQCLSLKSSKTNYGYIGNLGGSVQSLIKSCNTVGTDIQFMSNIWGGDKLVFKAAGEGVKNYIFPTMTPFWTDDVPGMKLVREISKMSDSEGGEERLHHYIRGICSTYFMKESMEWAKANGGVTGENVKKGMYARKNWVPKGLEGVCLAATWTPEDHRGINQVNIYKGNFNGGDVRVEKVNQVTLERRVDWLGY</sequence>
<feature type="chain" id="PRO_5002870303" evidence="3">
    <location>
        <begin position="34"/>
        <end position="424"/>
    </location>
</feature>
<keyword evidence="6" id="KW-1185">Reference proteome</keyword>
<evidence type="ECO:0000256" key="2">
    <source>
        <dbReference type="ARBA" id="ARBA00022729"/>
    </source>
</evidence>
<dbReference type="PANTHER" id="PTHR30483:SF38">
    <property type="entry name" value="BLR7848 PROTEIN"/>
    <property type="match status" value="1"/>
</dbReference>
<feature type="signal peptide" evidence="3">
    <location>
        <begin position="1"/>
        <end position="33"/>
    </location>
</feature>
<dbReference type="InterPro" id="IPR028081">
    <property type="entry name" value="Leu-bd"/>
</dbReference>
<dbReference type="AlphaFoldDB" id="B8CQ51"/>
<dbReference type="Gene3D" id="3.40.50.2300">
    <property type="match status" value="2"/>
</dbReference>
<dbReference type="PANTHER" id="PTHR30483">
    <property type="entry name" value="LEUCINE-SPECIFIC-BINDING PROTEIN"/>
    <property type="match status" value="1"/>
</dbReference>
<gene>
    <name evidence="5" type="ordered locus">swp_3487</name>
</gene>
<dbReference type="HOGENOM" id="CLU_027128_7_3_6"/>
<dbReference type="KEGG" id="swp:swp_3487"/>
<evidence type="ECO:0000313" key="6">
    <source>
        <dbReference type="Proteomes" id="UP000000753"/>
    </source>
</evidence>
<dbReference type="InterPro" id="IPR028082">
    <property type="entry name" value="Peripla_BP_I"/>
</dbReference>
<evidence type="ECO:0000313" key="5">
    <source>
        <dbReference type="EMBL" id="ACJ30181.1"/>
    </source>
</evidence>
<evidence type="ECO:0000259" key="4">
    <source>
        <dbReference type="Pfam" id="PF13458"/>
    </source>
</evidence>
<reference evidence="5 6" key="1">
    <citation type="journal article" date="2008" name="PLoS ONE">
        <title>Environmental adaptation: genomic analysis of the piezotolerant and psychrotolerant deep-sea iron reducing bacterium Shewanella piezotolerans WP3.</title>
        <authorList>
            <person name="Wang F."/>
            <person name="Wang J."/>
            <person name="Jian H."/>
            <person name="Zhang B."/>
            <person name="Li S."/>
            <person name="Wang F."/>
            <person name="Zeng X."/>
            <person name="Gao L."/>
            <person name="Bartlett D.H."/>
            <person name="Yu J."/>
            <person name="Hu S."/>
            <person name="Xiao X."/>
        </authorList>
    </citation>
    <scope>NUCLEOTIDE SEQUENCE [LARGE SCALE GENOMIC DNA]</scope>
    <source>
        <strain evidence="6">WP3 / JCM 13877</strain>
    </source>
</reference>
<dbReference type="EMBL" id="CP000472">
    <property type="protein sequence ID" value="ACJ30181.1"/>
    <property type="molecule type" value="Genomic_DNA"/>
</dbReference>
<protein>
    <submittedName>
        <fullName evidence="5">Branched-chain amino acid transport system substrate-binding protein, putative</fullName>
    </submittedName>
</protein>
<keyword evidence="2 3" id="KW-0732">Signal</keyword>
<dbReference type="CDD" id="cd06334">
    <property type="entry name" value="PBP1_ABC_ligand_binding-like"/>
    <property type="match status" value="1"/>
</dbReference>